<sequence>MKKYIRYILPFSFLIAIIFLTWILFFQLELITDNEKRYAGIFSILGLGFGIFQFWMHEINTTNRKLFDLRYETYKDFIFLIDSILETLNNEMKIPKSKNIHGFVSSLMNQINRIGSSVNMNKDYLFPSLHLKPEVKKVESILSKILKRTDEYRLNIEKARKEDDEFLKNLNESIENMNWHNDVRDELKILHKEKYNFYKALRKYL</sequence>
<feature type="transmembrane region" description="Helical" evidence="1">
    <location>
        <begin position="7"/>
        <end position="26"/>
    </location>
</feature>
<feature type="transmembrane region" description="Helical" evidence="1">
    <location>
        <begin position="38"/>
        <end position="56"/>
    </location>
</feature>
<dbReference type="RefSeq" id="WP_129254304.1">
    <property type="nucleotide sequence ID" value="NZ_SAXA01000007.1"/>
</dbReference>
<keyword evidence="3" id="KW-1185">Reference proteome</keyword>
<organism evidence="2 3">
    <name type="scientific">Ancylomarina salipaludis</name>
    <dbReference type="NCBI Taxonomy" id="2501299"/>
    <lineage>
        <taxon>Bacteria</taxon>
        <taxon>Pseudomonadati</taxon>
        <taxon>Bacteroidota</taxon>
        <taxon>Bacteroidia</taxon>
        <taxon>Marinilabiliales</taxon>
        <taxon>Marinifilaceae</taxon>
        <taxon>Ancylomarina</taxon>
    </lineage>
</organism>
<name>A0A4Q1JL19_9BACT</name>
<protein>
    <submittedName>
        <fullName evidence="2">Uncharacterized protein</fullName>
    </submittedName>
</protein>
<accession>A0A4Q1JL19</accession>
<keyword evidence="1" id="KW-0812">Transmembrane</keyword>
<dbReference type="AlphaFoldDB" id="A0A4Q1JL19"/>
<reference evidence="2 3" key="1">
    <citation type="submission" date="2019-01" db="EMBL/GenBank/DDBJ databases">
        <title>Ancylomarina salipaludis sp. nov., isolated from a salt marsh.</title>
        <authorList>
            <person name="Yoon J.-H."/>
        </authorList>
    </citation>
    <scope>NUCLEOTIDE SEQUENCE [LARGE SCALE GENOMIC DNA]</scope>
    <source>
        <strain evidence="2 3">SHSM-M15</strain>
    </source>
</reference>
<keyword evidence="1" id="KW-1133">Transmembrane helix</keyword>
<dbReference type="Proteomes" id="UP000289703">
    <property type="component" value="Unassembled WGS sequence"/>
</dbReference>
<evidence type="ECO:0000313" key="3">
    <source>
        <dbReference type="Proteomes" id="UP000289703"/>
    </source>
</evidence>
<evidence type="ECO:0000256" key="1">
    <source>
        <dbReference type="SAM" id="Phobius"/>
    </source>
</evidence>
<proteinExistence type="predicted"/>
<comment type="caution">
    <text evidence="2">The sequence shown here is derived from an EMBL/GenBank/DDBJ whole genome shotgun (WGS) entry which is preliminary data.</text>
</comment>
<dbReference type="EMBL" id="SAXA01000007">
    <property type="protein sequence ID" value="RXQ94376.1"/>
    <property type="molecule type" value="Genomic_DNA"/>
</dbReference>
<evidence type="ECO:0000313" key="2">
    <source>
        <dbReference type="EMBL" id="RXQ94376.1"/>
    </source>
</evidence>
<keyword evidence="1" id="KW-0472">Membrane</keyword>
<gene>
    <name evidence="2" type="ORF">EO244_08825</name>
</gene>